<evidence type="ECO:0000313" key="13">
    <source>
        <dbReference type="EMBL" id="MBK5897484.1"/>
    </source>
</evidence>
<keyword evidence="13" id="KW-0966">Cell projection</keyword>
<keyword evidence="14" id="KW-1185">Reference proteome</keyword>
<proteinExistence type="inferred from homology"/>
<feature type="transmembrane region" description="Helical" evidence="12">
    <location>
        <begin position="124"/>
        <end position="144"/>
    </location>
</feature>
<feature type="transmembrane region" description="Helical" evidence="12">
    <location>
        <begin position="12"/>
        <end position="36"/>
    </location>
</feature>
<protein>
    <recommendedName>
        <fullName evidence="2 12">Flagellar biosynthetic protein FliP</fullName>
    </recommendedName>
</protein>
<comment type="caution">
    <text evidence="13">The sequence shown here is derived from an EMBL/GenBank/DDBJ whole genome shotgun (WGS) entry which is preliminary data.</text>
</comment>
<evidence type="ECO:0000256" key="11">
    <source>
        <dbReference type="ARBA" id="ARBA00023225"/>
    </source>
</evidence>
<keyword evidence="9 12" id="KW-0472">Membrane</keyword>
<dbReference type="EMBL" id="JAEPRJ010000001">
    <property type="protein sequence ID" value="MBK5897484.1"/>
    <property type="molecule type" value="Genomic_DNA"/>
</dbReference>
<dbReference type="PRINTS" id="PR01302">
    <property type="entry name" value="TYPE3IMPPROT"/>
</dbReference>
<evidence type="ECO:0000256" key="10">
    <source>
        <dbReference type="ARBA" id="ARBA00023143"/>
    </source>
</evidence>
<evidence type="ECO:0000256" key="9">
    <source>
        <dbReference type="ARBA" id="ARBA00023136"/>
    </source>
</evidence>
<keyword evidence="13" id="KW-0969">Cilium</keyword>
<evidence type="ECO:0000256" key="8">
    <source>
        <dbReference type="ARBA" id="ARBA00022989"/>
    </source>
</evidence>
<comment type="function">
    <text evidence="12">Plays a role in the flagellum-specific transport system.</text>
</comment>
<evidence type="ECO:0000313" key="14">
    <source>
        <dbReference type="Proteomes" id="UP000604730"/>
    </source>
</evidence>
<evidence type="ECO:0000256" key="3">
    <source>
        <dbReference type="ARBA" id="ARBA00022448"/>
    </source>
</evidence>
<dbReference type="PRINTS" id="PR00951">
    <property type="entry name" value="FLGBIOSNFLIP"/>
</dbReference>
<evidence type="ECO:0000256" key="6">
    <source>
        <dbReference type="ARBA" id="ARBA00022795"/>
    </source>
</evidence>
<keyword evidence="10" id="KW-0975">Bacterial flagellum</keyword>
<evidence type="ECO:0000256" key="2">
    <source>
        <dbReference type="ARBA" id="ARBA00021714"/>
    </source>
</evidence>
<keyword evidence="5 12" id="KW-0812">Transmembrane</keyword>
<evidence type="ECO:0000256" key="7">
    <source>
        <dbReference type="ARBA" id="ARBA00022927"/>
    </source>
</evidence>
<evidence type="ECO:0000256" key="1">
    <source>
        <dbReference type="ARBA" id="ARBA00006257"/>
    </source>
</evidence>
<dbReference type="NCBIfam" id="TIGR01103">
    <property type="entry name" value="fliP"/>
    <property type="match status" value="1"/>
</dbReference>
<dbReference type="InterPro" id="IPR005838">
    <property type="entry name" value="T3SS_IM_P"/>
</dbReference>
<dbReference type="PANTHER" id="PTHR30587:SF0">
    <property type="entry name" value="FLAGELLAR BIOSYNTHETIC PROTEIN FLIP"/>
    <property type="match status" value="1"/>
</dbReference>
<keyword evidence="8 12" id="KW-1133">Transmembrane helix</keyword>
<keyword evidence="7 12" id="KW-0653">Protein transport</keyword>
<comment type="subcellular location">
    <subcellularLocation>
        <location evidence="12">Cell membrane</location>
        <topology evidence="12">Multi-pass membrane protein</topology>
    </subcellularLocation>
    <subcellularLocation>
        <location evidence="12">Bacterial flagellum basal body</location>
    </subcellularLocation>
</comment>
<dbReference type="Pfam" id="PF00813">
    <property type="entry name" value="FliP"/>
    <property type="match status" value="1"/>
</dbReference>
<keyword evidence="6 12" id="KW-1005">Bacterial flagellum biogenesis</keyword>
<dbReference type="PROSITE" id="PS01061">
    <property type="entry name" value="FLIP_2"/>
    <property type="match status" value="1"/>
</dbReference>
<name>A0ABS1J012_9FIRM</name>
<feature type="transmembrane region" description="Helical" evidence="12">
    <location>
        <begin position="219"/>
        <end position="238"/>
    </location>
</feature>
<keyword evidence="4 12" id="KW-1003">Cell membrane</keyword>
<organism evidence="13 14">
    <name type="scientific">Catonella massiliensis</name>
    <dbReference type="NCBI Taxonomy" id="2799636"/>
    <lineage>
        <taxon>Bacteria</taxon>
        <taxon>Bacillati</taxon>
        <taxon>Bacillota</taxon>
        <taxon>Clostridia</taxon>
        <taxon>Lachnospirales</taxon>
        <taxon>Lachnospiraceae</taxon>
        <taxon>Catonella</taxon>
    </lineage>
</organism>
<feature type="transmembrane region" description="Helical" evidence="12">
    <location>
        <begin position="259"/>
        <end position="278"/>
    </location>
</feature>
<reference evidence="13 14" key="1">
    <citation type="submission" date="2021-01" db="EMBL/GenBank/DDBJ databases">
        <title>Isolation and description of Catonella massiliensis sp. nov., a novel Catonella species, isolated from a stable periodontitis subject.</title>
        <authorList>
            <person name="Antezack A."/>
            <person name="Boxberger M."/>
            <person name="La Scola B."/>
            <person name="Monnet-Corti V."/>
        </authorList>
    </citation>
    <scope>NUCLEOTIDE SEQUENCE [LARGE SCALE GENOMIC DNA]</scope>
    <source>
        <strain evidence="13 14">Marseille-Q4567</strain>
    </source>
</reference>
<dbReference type="PANTHER" id="PTHR30587">
    <property type="entry name" value="FLAGELLAR BIOSYNTHETIC PROTEIN FLIP"/>
    <property type="match status" value="1"/>
</dbReference>
<gene>
    <name evidence="12 13" type="primary">fliP</name>
    <name evidence="13" type="ORF">JJN12_06795</name>
</gene>
<evidence type="ECO:0000256" key="4">
    <source>
        <dbReference type="ARBA" id="ARBA00022475"/>
    </source>
</evidence>
<keyword evidence="11 12" id="KW-1006">Bacterial flagellum protein export</keyword>
<dbReference type="Proteomes" id="UP000604730">
    <property type="component" value="Unassembled WGS sequence"/>
</dbReference>
<evidence type="ECO:0000256" key="5">
    <source>
        <dbReference type="ARBA" id="ARBA00022692"/>
    </source>
</evidence>
<dbReference type="InterPro" id="IPR005837">
    <property type="entry name" value="FliP"/>
</dbReference>
<evidence type="ECO:0000256" key="12">
    <source>
        <dbReference type="RuleBase" id="RU362069"/>
    </source>
</evidence>
<dbReference type="NCBIfam" id="NF009438">
    <property type="entry name" value="PRK12797.1"/>
    <property type="match status" value="1"/>
</dbReference>
<feature type="transmembrane region" description="Helical" evidence="12">
    <location>
        <begin position="82"/>
        <end position="112"/>
    </location>
</feature>
<keyword evidence="13" id="KW-0282">Flagellum</keyword>
<comment type="similarity">
    <text evidence="1 12">Belongs to the FliP/MopC/SpaP family.</text>
</comment>
<accession>A0ABS1J012</accession>
<sequence length="283" mass="31486">MREHPLCTKKFNLLYLGIVLVLICTSLFFVTPAYAIDNRTGNTVDRSSNDNNSFTTGTSPYNIGINLTTNGEQSGLAATLRIVLVLTVLGLAPSILILLTSFTRILVVLHFVRSALTTQTTPPNQVLTGLALFLTWFIMSPIFIQINTEALKPLTDGNITFEQAYEIGIKPLRTFMYKQTNTKDIRLFLDIAGIEEVKDMDEIPTNVLIPAFIISELRAAFIIGFCIYIPFLVIDMVVSSTLMSMGMMMLPPTTISMPFKILLFIMVDGWDLVIGNLVKSFVK</sequence>
<keyword evidence="3 12" id="KW-0813">Transport</keyword>
<dbReference type="RefSeq" id="WP_208428961.1">
    <property type="nucleotide sequence ID" value="NZ_JAEPRJ010000001.1"/>
</dbReference>